<protein>
    <recommendedName>
        <fullName evidence="3">Cupin 2 conserved barrel domain-containing protein</fullName>
    </recommendedName>
</protein>
<reference evidence="1 2" key="1">
    <citation type="journal article" date="2016" name="Nat. Commun.">
        <title>Thousands of microbial genomes shed light on interconnected biogeochemical processes in an aquifer system.</title>
        <authorList>
            <person name="Anantharaman K."/>
            <person name="Brown C.T."/>
            <person name="Hug L.A."/>
            <person name="Sharon I."/>
            <person name="Castelle C.J."/>
            <person name="Probst A.J."/>
            <person name="Thomas B.C."/>
            <person name="Singh A."/>
            <person name="Wilkins M.J."/>
            <person name="Karaoz U."/>
            <person name="Brodie E.L."/>
            <person name="Williams K.H."/>
            <person name="Hubbard S.S."/>
            <person name="Banfield J.F."/>
        </authorList>
    </citation>
    <scope>NUCLEOTIDE SEQUENCE [LARGE SCALE GENOMIC DNA]</scope>
</reference>
<name>A0A1F7F0J0_UNCRA</name>
<comment type="caution">
    <text evidence="1">The sequence shown here is derived from an EMBL/GenBank/DDBJ whole genome shotgun (WGS) entry which is preliminary data.</text>
</comment>
<gene>
    <name evidence="1" type="ORF">A2519_22090</name>
</gene>
<evidence type="ECO:0008006" key="3">
    <source>
        <dbReference type="Google" id="ProtNLM"/>
    </source>
</evidence>
<dbReference type="Proteomes" id="UP000179243">
    <property type="component" value="Unassembled WGS sequence"/>
</dbReference>
<evidence type="ECO:0000313" key="2">
    <source>
        <dbReference type="Proteomes" id="UP000179243"/>
    </source>
</evidence>
<organism evidence="1 2">
    <name type="scientific">Candidatus Raymondbacteria bacterium RIFOXYD12_FULL_49_13</name>
    <dbReference type="NCBI Taxonomy" id="1817890"/>
    <lineage>
        <taxon>Bacteria</taxon>
        <taxon>Raymondiibacteriota</taxon>
    </lineage>
</organism>
<sequence>MCEMNIPIQKFKFRRAGSSGPRVMVKEFFPGEVPEVCTTFVSLNGPSVRNETGGPSEDLVLLFLEGKGVLRANGMNKTISAESICRIPVAQHCELRVKKGHTLHYLAIRKTLDQQDMRILKKRRQVPYFRRYKECEAYGEAIKSAKTVNRTLLAETIVPRLAMGTVETTGPDAVAAHAHPMLEQYFLGLADNHVTVSADGKNRIFTGNCLLRIPSGSTHSVLVRMGRRLRYVWMDFFASLKGVSFLKTHTRLGEKKTK</sequence>
<dbReference type="EMBL" id="MFYX01000153">
    <property type="protein sequence ID" value="OGK00138.1"/>
    <property type="molecule type" value="Genomic_DNA"/>
</dbReference>
<accession>A0A1F7F0J0</accession>
<dbReference type="AlphaFoldDB" id="A0A1F7F0J0"/>
<evidence type="ECO:0000313" key="1">
    <source>
        <dbReference type="EMBL" id="OGK00138.1"/>
    </source>
</evidence>
<proteinExistence type="predicted"/>